<accession>A0A182Q8S0</accession>
<feature type="domain" description="Fibronectin type-III" evidence="18">
    <location>
        <begin position="486"/>
        <end position="586"/>
    </location>
</feature>
<dbReference type="EnsemblMetazoa" id="AFAF005315-RA">
    <property type="protein sequence ID" value="AFAF005315-PA"/>
    <property type="gene ID" value="AFAF005315"/>
</dbReference>
<keyword evidence="10 16" id="KW-0472">Membrane</keyword>
<keyword evidence="12" id="KW-0675">Receptor</keyword>
<feature type="region of interest" description="Disordered" evidence="15">
    <location>
        <begin position="726"/>
        <end position="745"/>
    </location>
</feature>
<dbReference type="PANTHER" id="PTHR46957">
    <property type="entry name" value="CYTOKINE RECEPTOR"/>
    <property type="match status" value="1"/>
</dbReference>
<evidence type="ECO:0000256" key="8">
    <source>
        <dbReference type="ARBA" id="ARBA00022840"/>
    </source>
</evidence>
<evidence type="ECO:0000256" key="17">
    <source>
        <dbReference type="SAM" id="SignalP"/>
    </source>
</evidence>
<dbReference type="InterPro" id="IPR003961">
    <property type="entry name" value="FN3_dom"/>
</dbReference>
<dbReference type="SUPFAM" id="SSF49265">
    <property type="entry name" value="Fibronectin type III"/>
    <property type="match status" value="2"/>
</dbReference>
<evidence type="ECO:0000256" key="15">
    <source>
        <dbReference type="SAM" id="MobiDB-lite"/>
    </source>
</evidence>
<feature type="domain" description="Fibronectin type-III" evidence="18">
    <location>
        <begin position="875"/>
        <end position="965"/>
    </location>
</feature>
<evidence type="ECO:0000256" key="5">
    <source>
        <dbReference type="ARBA" id="ARBA00022692"/>
    </source>
</evidence>
<dbReference type="CDD" id="cd00064">
    <property type="entry name" value="FU"/>
    <property type="match status" value="1"/>
</dbReference>
<protein>
    <recommendedName>
        <fullName evidence="2">receptor protein-tyrosine kinase</fullName>
        <ecNumber evidence="2">2.7.10.1</ecNumber>
    </recommendedName>
</protein>
<dbReference type="GO" id="GO:0016020">
    <property type="term" value="C:membrane"/>
    <property type="evidence" value="ECO:0007669"/>
    <property type="project" value="UniProtKB-SubCell"/>
</dbReference>
<dbReference type="InterPro" id="IPR050713">
    <property type="entry name" value="RTP_Phos/Ushers"/>
</dbReference>
<evidence type="ECO:0000256" key="7">
    <source>
        <dbReference type="ARBA" id="ARBA00022777"/>
    </source>
</evidence>
<feature type="chain" id="PRO_5008132510" description="receptor protein-tyrosine kinase" evidence="17">
    <location>
        <begin position="29"/>
        <end position="1052"/>
    </location>
</feature>
<keyword evidence="9 16" id="KW-1133">Transmembrane helix</keyword>
<evidence type="ECO:0000313" key="19">
    <source>
        <dbReference type="EnsemblMetazoa" id="AFAF005315-PA"/>
    </source>
</evidence>
<dbReference type="SUPFAM" id="SSF57184">
    <property type="entry name" value="Growth factor receptor domain"/>
    <property type="match status" value="1"/>
</dbReference>
<dbReference type="SUPFAM" id="SSF52058">
    <property type="entry name" value="L domain-like"/>
    <property type="match status" value="2"/>
</dbReference>
<evidence type="ECO:0000259" key="18">
    <source>
        <dbReference type="SMART" id="SM00060"/>
    </source>
</evidence>
<organism evidence="19 20">
    <name type="scientific">Anopheles farauti</name>
    <dbReference type="NCBI Taxonomy" id="69004"/>
    <lineage>
        <taxon>Eukaryota</taxon>
        <taxon>Metazoa</taxon>
        <taxon>Ecdysozoa</taxon>
        <taxon>Arthropoda</taxon>
        <taxon>Hexapoda</taxon>
        <taxon>Insecta</taxon>
        <taxon>Pterygota</taxon>
        <taxon>Neoptera</taxon>
        <taxon>Endopterygota</taxon>
        <taxon>Diptera</taxon>
        <taxon>Nematocera</taxon>
        <taxon>Culicoidea</taxon>
        <taxon>Culicidae</taxon>
        <taxon>Anophelinae</taxon>
        <taxon>Anopheles</taxon>
    </lineage>
</organism>
<dbReference type="Gene3D" id="2.60.40.10">
    <property type="entry name" value="Immunoglobulins"/>
    <property type="match status" value="3"/>
</dbReference>
<dbReference type="EC" id="2.7.10.1" evidence="2"/>
<evidence type="ECO:0000256" key="2">
    <source>
        <dbReference type="ARBA" id="ARBA00011902"/>
    </source>
</evidence>
<evidence type="ECO:0000256" key="3">
    <source>
        <dbReference type="ARBA" id="ARBA00022553"/>
    </source>
</evidence>
<evidence type="ECO:0000256" key="14">
    <source>
        <dbReference type="ARBA" id="ARBA00051243"/>
    </source>
</evidence>
<feature type="domain" description="Fibronectin type-III" evidence="18">
    <location>
        <begin position="609"/>
        <end position="825"/>
    </location>
</feature>
<evidence type="ECO:0000256" key="16">
    <source>
        <dbReference type="SAM" id="Phobius"/>
    </source>
</evidence>
<dbReference type="Proteomes" id="UP000075886">
    <property type="component" value="Unassembled WGS sequence"/>
</dbReference>
<comment type="subcellular location">
    <subcellularLocation>
        <location evidence="1">Membrane</location>
        <topology evidence="1">Single-pass type I membrane protein</topology>
    </subcellularLocation>
</comment>
<keyword evidence="5 16" id="KW-0812">Transmembrane</keyword>
<dbReference type="GO" id="GO:0005524">
    <property type="term" value="F:ATP binding"/>
    <property type="evidence" value="ECO:0007669"/>
    <property type="project" value="UniProtKB-KW"/>
</dbReference>
<evidence type="ECO:0000256" key="1">
    <source>
        <dbReference type="ARBA" id="ARBA00004479"/>
    </source>
</evidence>
<reference evidence="20" key="1">
    <citation type="submission" date="2014-01" db="EMBL/GenBank/DDBJ databases">
        <title>The Genome Sequence of Anopheles farauti FAR1 (V2).</title>
        <authorList>
            <consortium name="The Broad Institute Genomics Platform"/>
            <person name="Neafsey D.E."/>
            <person name="Besansky N."/>
            <person name="Howell P."/>
            <person name="Walton C."/>
            <person name="Young S.K."/>
            <person name="Zeng Q."/>
            <person name="Gargeya S."/>
            <person name="Fitzgerald M."/>
            <person name="Haas B."/>
            <person name="Abouelleil A."/>
            <person name="Allen A.W."/>
            <person name="Alvarado L."/>
            <person name="Arachchi H.M."/>
            <person name="Berlin A.M."/>
            <person name="Chapman S.B."/>
            <person name="Gainer-Dewar J."/>
            <person name="Goldberg J."/>
            <person name="Griggs A."/>
            <person name="Gujja S."/>
            <person name="Hansen M."/>
            <person name="Howarth C."/>
            <person name="Imamovic A."/>
            <person name="Ireland A."/>
            <person name="Larimer J."/>
            <person name="McCowan C."/>
            <person name="Murphy C."/>
            <person name="Pearson M."/>
            <person name="Poon T.W."/>
            <person name="Priest M."/>
            <person name="Roberts A."/>
            <person name="Saif S."/>
            <person name="Shea T."/>
            <person name="Sisk P."/>
            <person name="Sykes S."/>
            <person name="Wortman J."/>
            <person name="Nusbaum C."/>
            <person name="Birren B."/>
        </authorList>
    </citation>
    <scope>NUCLEOTIDE SEQUENCE [LARGE SCALE GENOMIC DNA]</scope>
    <source>
        <strain evidence="20">FAR1</strain>
    </source>
</reference>
<dbReference type="GO" id="GO:0004714">
    <property type="term" value="F:transmembrane receptor protein tyrosine kinase activity"/>
    <property type="evidence" value="ECO:0007669"/>
    <property type="project" value="UniProtKB-EC"/>
</dbReference>
<keyword evidence="4" id="KW-0808">Transferase</keyword>
<evidence type="ECO:0000256" key="12">
    <source>
        <dbReference type="ARBA" id="ARBA00023170"/>
    </source>
</evidence>
<dbReference type="InterPro" id="IPR036116">
    <property type="entry name" value="FN3_sf"/>
</dbReference>
<evidence type="ECO:0000256" key="6">
    <source>
        <dbReference type="ARBA" id="ARBA00022741"/>
    </source>
</evidence>
<sequence>MRSSPSFRASGRFVGALVLVSLFGATLGLSTTDAPRPLGSNDADDNDPRCSNVDIRNDLRRLSQIENCTVINGFLQMVLIERVPASEFAKYQLKNLREVTGYMLFFRVINLTSLRDLFPNLMVIRGQQLIGNYALVFYYMENMIEIGLKSLVAIQRGFVYSLHCPKLCHLDTIDWASITGVDNSTKNLNSLEPPKAVCNKSEVCRGCVPKFCWGSENCQKFYKGYNYNGIKCHQQCIGGCTNTTAYDCKVCRGWKEGRRCVEQCSADRLLYRPTKRCITHDACLERDGLLHDNECVLECPAGFSTTNVDQEQADFSKHKCFPCRHRCPKVCDGTEIQYLSDADRVRGCTIINGTLHIRLKEDHPNLEDELRNGLGDIEEIMGKLKVFRSNYIPSLDFLANLQIIHGQYTNDNSNFSLMVYENSNLQRLWNFEHKTSLRLVTGGMYFRNNELLCSAQIQLLRRIAEYDNASDTIDWNSNGFMQACHVQYFTARVAVLSSRNVTVYWSTHQRVNTHHRLLGFLIYYIRTTVDKSPYEGRDLCSKFGWKSRFVALENATIVGSFYTYTLTKLKPFTRYGCYVKTYFNESLNSATDRVGLSDMQYFKTAIDRPTPPLHVRTARKNDTAITLSWLIPTSEREMVSHYHVDVFIQPDERDDLDRRDFCLHPLETAAERAASESYQEDGSAGANGEGCSECCLLEDDYDLEEDEEEVTAPEGLLSEHTTIEETGRIGGRKRRRKRSVPDGTMAARPRVDDFAHAMLDLLREEGVDRNEHYTRRTRRDTDEFEFVNRIFYRDFTTDNYEYTVGGLRPYVRYIFQMFACSKNDSDYCSSYSLHTERTNASPLFDRLNVSVLVKEELVQLAGSEEDDREVDDDASSNITSTVWPLVKTTYENRIVLHFPEPIEVNGLTVAYRTELRTINGTYFRHHTDCFTRREHERRQYNYTLDRVGPGEYLVRAQLISLAGPGPFSEWTFVRILAAGATPDATIGNGLRVGLTLLAVVVALGVAGVAVAFLVYWWRKKRGTGRREDKIPLAANDGNQVNLDDGFVDCALK</sequence>
<evidence type="ECO:0000313" key="20">
    <source>
        <dbReference type="Proteomes" id="UP000075886"/>
    </source>
</evidence>
<dbReference type="Gene3D" id="3.80.20.20">
    <property type="entry name" value="Receptor L-domain"/>
    <property type="match status" value="2"/>
</dbReference>
<evidence type="ECO:0000256" key="4">
    <source>
        <dbReference type="ARBA" id="ARBA00022679"/>
    </source>
</evidence>
<keyword evidence="11" id="KW-0829">Tyrosine-protein kinase</keyword>
<dbReference type="STRING" id="69004.A0A182Q8S0"/>
<name>A0A182Q8S0_9DIPT</name>
<keyword evidence="17" id="KW-0732">Signal</keyword>
<evidence type="ECO:0000256" key="9">
    <source>
        <dbReference type="ARBA" id="ARBA00022989"/>
    </source>
</evidence>
<dbReference type="VEuPathDB" id="VectorBase:AFAF005315"/>
<dbReference type="InterPro" id="IPR006211">
    <property type="entry name" value="Furin-like_Cys-rich_dom"/>
</dbReference>
<keyword evidence="3" id="KW-0597">Phosphoprotein</keyword>
<keyword evidence="20" id="KW-1185">Reference proteome</keyword>
<dbReference type="PANTHER" id="PTHR46957:SF3">
    <property type="entry name" value="CYTOKINE RECEPTOR"/>
    <property type="match status" value="1"/>
</dbReference>
<dbReference type="InterPro" id="IPR013783">
    <property type="entry name" value="Ig-like_fold"/>
</dbReference>
<dbReference type="InterPro" id="IPR000494">
    <property type="entry name" value="Rcpt_L-dom"/>
</dbReference>
<feature type="signal peptide" evidence="17">
    <location>
        <begin position="1"/>
        <end position="28"/>
    </location>
</feature>
<reference evidence="19" key="2">
    <citation type="submission" date="2020-05" db="UniProtKB">
        <authorList>
            <consortium name="EnsemblMetazoa"/>
        </authorList>
    </citation>
    <scope>IDENTIFICATION</scope>
    <source>
        <strain evidence="19">FAR1</strain>
    </source>
</reference>
<evidence type="ECO:0000256" key="11">
    <source>
        <dbReference type="ARBA" id="ARBA00023137"/>
    </source>
</evidence>
<dbReference type="InterPro" id="IPR009030">
    <property type="entry name" value="Growth_fac_rcpt_cys_sf"/>
</dbReference>
<proteinExistence type="predicted"/>
<dbReference type="AlphaFoldDB" id="A0A182Q8S0"/>
<keyword evidence="6" id="KW-0547">Nucleotide-binding</keyword>
<dbReference type="InterPro" id="IPR036941">
    <property type="entry name" value="Rcpt_L-dom_sf"/>
</dbReference>
<keyword evidence="13" id="KW-0325">Glycoprotein</keyword>
<evidence type="ECO:0000256" key="13">
    <source>
        <dbReference type="ARBA" id="ARBA00023180"/>
    </source>
</evidence>
<feature type="transmembrane region" description="Helical" evidence="16">
    <location>
        <begin position="992"/>
        <end position="1017"/>
    </location>
</feature>
<keyword evidence="8" id="KW-0067">ATP-binding</keyword>
<dbReference type="Pfam" id="PF01030">
    <property type="entry name" value="Recep_L_domain"/>
    <property type="match status" value="2"/>
</dbReference>
<keyword evidence="7" id="KW-0418">Kinase</keyword>
<comment type="catalytic activity">
    <reaction evidence="14">
        <text>L-tyrosyl-[protein] + ATP = O-phospho-L-tyrosyl-[protein] + ADP + H(+)</text>
        <dbReference type="Rhea" id="RHEA:10596"/>
        <dbReference type="Rhea" id="RHEA-COMP:10136"/>
        <dbReference type="Rhea" id="RHEA-COMP:20101"/>
        <dbReference type="ChEBI" id="CHEBI:15378"/>
        <dbReference type="ChEBI" id="CHEBI:30616"/>
        <dbReference type="ChEBI" id="CHEBI:46858"/>
        <dbReference type="ChEBI" id="CHEBI:61978"/>
        <dbReference type="ChEBI" id="CHEBI:456216"/>
        <dbReference type="EC" id="2.7.10.1"/>
    </reaction>
</comment>
<evidence type="ECO:0000256" key="10">
    <source>
        <dbReference type="ARBA" id="ARBA00023136"/>
    </source>
</evidence>
<dbReference type="InterPro" id="IPR006212">
    <property type="entry name" value="Furin_repeat"/>
</dbReference>
<dbReference type="EMBL" id="AXCN02000773">
    <property type="status" value="NOT_ANNOTATED_CDS"/>
    <property type="molecule type" value="Genomic_DNA"/>
</dbReference>
<dbReference type="Pfam" id="PF00757">
    <property type="entry name" value="Furin-like"/>
    <property type="match status" value="1"/>
</dbReference>
<dbReference type="SMART" id="SM00060">
    <property type="entry name" value="FN3"/>
    <property type="match status" value="3"/>
</dbReference>